<dbReference type="EMBL" id="VIBQ01000010">
    <property type="protein sequence ID" value="KAB8338857.1"/>
    <property type="molecule type" value="Genomic_DNA"/>
</dbReference>
<dbReference type="GO" id="GO:0004301">
    <property type="term" value="F:epoxide hydrolase activity"/>
    <property type="evidence" value="ECO:0007669"/>
    <property type="project" value="TreeGrafter"/>
</dbReference>
<dbReference type="Pfam" id="PF00561">
    <property type="entry name" value="Abhydrolase_1"/>
    <property type="match status" value="1"/>
</dbReference>
<evidence type="ECO:0000256" key="1">
    <source>
        <dbReference type="ARBA" id="ARBA00022801"/>
    </source>
</evidence>
<dbReference type="InterPro" id="IPR029058">
    <property type="entry name" value="AB_hydrolase_fold"/>
</dbReference>
<gene>
    <name evidence="3" type="ORF">FH972_021801</name>
</gene>
<protein>
    <recommendedName>
        <fullName evidence="2">AB hydrolase-1 domain-containing protein</fullName>
    </recommendedName>
</protein>
<dbReference type="Gene3D" id="3.40.50.1820">
    <property type="entry name" value="alpha/beta hydrolase"/>
    <property type="match status" value="1"/>
</dbReference>
<accession>A0A5N6KQQ8</accession>
<dbReference type="AlphaFoldDB" id="A0A5N6KQQ8"/>
<dbReference type="OrthoDB" id="1898037at2759"/>
<dbReference type="Proteomes" id="UP000327013">
    <property type="component" value="Unassembled WGS sequence"/>
</dbReference>
<sequence length="290" mass="32792">MSETWHKFVTVQDDLKVFYRESGPADRPIVLLLHGFPSSSFQYRNFIPLLAKNYYVLAPDMPGFGLTVYPDSYQFTFAALAETMEAFLAKLSIDHCAVYIFDYGAPVAFRMALNGRVHWDAIITQNGNAYDEGFGEAHWAPVFQYWKTGSPEDREAVREKVLTLEATKNQHVAGVPAEEIELIAPESYVYDFALMQRPGNSDIQLDLFYDYRTNKDLYPSFQQYLRDSAVPVLAAWGKGDPSFVPAGAEAYRRDSPTAEIHLLDTGHFALETKLCEITALVLLFLSKKLS</sequence>
<organism evidence="3 4">
    <name type="scientific">Carpinus fangiana</name>
    <dbReference type="NCBI Taxonomy" id="176857"/>
    <lineage>
        <taxon>Eukaryota</taxon>
        <taxon>Viridiplantae</taxon>
        <taxon>Streptophyta</taxon>
        <taxon>Embryophyta</taxon>
        <taxon>Tracheophyta</taxon>
        <taxon>Spermatophyta</taxon>
        <taxon>Magnoliopsida</taxon>
        <taxon>eudicotyledons</taxon>
        <taxon>Gunneridae</taxon>
        <taxon>Pentapetalae</taxon>
        <taxon>rosids</taxon>
        <taxon>fabids</taxon>
        <taxon>Fagales</taxon>
        <taxon>Betulaceae</taxon>
        <taxon>Carpinus</taxon>
    </lineage>
</organism>
<proteinExistence type="predicted"/>
<keyword evidence="4" id="KW-1185">Reference proteome</keyword>
<dbReference type="PANTHER" id="PTHR42977:SF3">
    <property type="entry name" value="AB HYDROLASE-1 DOMAIN-CONTAINING PROTEIN"/>
    <property type="match status" value="1"/>
</dbReference>
<dbReference type="PANTHER" id="PTHR42977">
    <property type="entry name" value="HYDROLASE-RELATED"/>
    <property type="match status" value="1"/>
</dbReference>
<evidence type="ECO:0000313" key="4">
    <source>
        <dbReference type="Proteomes" id="UP000327013"/>
    </source>
</evidence>
<dbReference type="InterPro" id="IPR000073">
    <property type="entry name" value="AB_hydrolase_1"/>
</dbReference>
<keyword evidence="1" id="KW-0378">Hydrolase</keyword>
<dbReference type="SUPFAM" id="SSF53474">
    <property type="entry name" value="alpha/beta-Hydrolases"/>
    <property type="match status" value="1"/>
</dbReference>
<comment type="caution">
    <text evidence="3">The sequence shown here is derived from an EMBL/GenBank/DDBJ whole genome shotgun (WGS) entry which is preliminary data.</text>
</comment>
<name>A0A5N6KQQ8_9ROSI</name>
<evidence type="ECO:0000313" key="3">
    <source>
        <dbReference type="EMBL" id="KAB8338857.1"/>
    </source>
</evidence>
<evidence type="ECO:0000259" key="2">
    <source>
        <dbReference type="Pfam" id="PF00561"/>
    </source>
</evidence>
<feature type="domain" description="AB hydrolase-1" evidence="2">
    <location>
        <begin position="28"/>
        <end position="273"/>
    </location>
</feature>
<dbReference type="InterPro" id="IPR051340">
    <property type="entry name" value="Haloalkane_dehalogenase"/>
</dbReference>
<reference evidence="3 4" key="1">
    <citation type="submission" date="2019-06" db="EMBL/GenBank/DDBJ databases">
        <title>A chromosomal-level reference genome of Carpinus fangiana (Coryloideae, Betulaceae).</title>
        <authorList>
            <person name="Yang X."/>
            <person name="Wang Z."/>
            <person name="Zhang L."/>
            <person name="Hao G."/>
            <person name="Liu J."/>
            <person name="Yang Y."/>
        </authorList>
    </citation>
    <scope>NUCLEOTIDE SEQUENCE [LARGE SCALE GENOMIC DNA]</scope>
    <source>
        <strain evidence="3">Cfa_2016G</strain>
        <tissue evidence="3">Leaf</tissue>
    </source>
</reference>